<dbReference type="Gene3D" id="3.30.950.10">
    <property type="entry name" value="Methyltransferase, Cobalt-precorrin-4 Transmethylase, Domain 2"/>
    <property type="match status" value="1"/>
</dbReference>
<dbReference type="CDD" id="cd11648">
    <property type="entry name" value="RsmI"/>
    <property type="match status" value="1"/>
</dbReference>
<evidence type="ECO:0000259" key="7">
    <source>
        <dbReference type="Pfam" id="PF00590"/>
    </source>
</evidence>
<evidence type="ECO:0000313" key="9">
    <source>
        <dbReference type="EMBL" id="MFC4346639.1"/>
    </source>
</evidence>
<organism evidence="9 10">
    <name type="scientific">Kordiimonas lipolytica</name>
    <dbReference type="NCBI Taxonomy" id="1662421"/>
    <lineage>
        <taxon>Bacteria</taxon>
        <taxon>Pseudomonadati</taxon>
        <taxon>Pseudomonadota</taxon>
        <taxon>Alphaproteobacteria</taxon>
        <taxon>Kordiimonadales</taxon>
        <taxon>Kordiimonadaceae</taxon>
        <taxon>Kordiimonas</taxon>
    </lineage>
</organism>
<reference evidence="10" key="1">
    <citation type="journal article" date="2019" name="Int. J. Syst. Evol. Microbiol.">
        <title>The Global Catalogue of Microorganisms (GCM) 10K type strain sequencing project: providing services to taxonomists for standard genome sequencing and annotation.</title>
        <authorList>
            <consortium name="The Broad Institute Genomics Platform"/>
            <consortium name="The Broad Institute Genome Sequencing Center for Infectious Disease"/>
            <person name="Wu L."/>
            <person name="Ma J."/>
        </authorList>
    </citation>
    <scope>NUCLEOTIDE SEQUENCE [LARGE SCALE GENOMIC DNA]</scope>
    <source>
        <strain evidence="10">CGMCC 1.15304</strain>
    </source>
</reference>
<evidence type="ECO:0000256" key="2">
    <source>
        <dbReference type="ARBA" id="ARBA00022552"/>
    </source>
</evidence>
<dbReference type="PANTHER" id="PTHR46111:SF1">
    <property type="entry name" value="RIBOSOMAL RNA SMALL SUBUNIT METHYLTRANSFERASE I"/>
    <property type="match status" value="1"/>
</dbReference>
<dbReference type="Proteomes" id="UP001595776">
    <property type="component" value="Unassembled WGS sequence"/>
</dbReference>
<dbReference type="InterPro" id="IPR018063">
    <property type="entry name" value="SAM_MeTrfase_RsmI_CS"/>
</dbReference>
<dbReference type="InterPro" id="IPR008189">
    <property type="entry name" value="rRNA_ssu_MeTfrase_I"/>
</dbReference>
<comment type="similarity">
    <text evidence="6">Belongs to the methyltransferase superfamily. RsmI family.</text>
</comment>
<dbReference type="InterPro" id="IPR035996">
    <property type="entry name" value="4pyrrol_Methylase_sf"/>
</dbReference>
<accession>A0ABV8U7L6</accession>
<keyword evidence="1 6" id="KW-0963">Cytoplasm</keyword>
<keyword evidence="5 6" id="KW-0949">S-adenosyl-L-methionine</keyword>
<keyword evidence="4 6" id="KW-0808">Transferase</keyword>
<sequence>MAEIGSQKKLPAGLYVVATPIGNLSDISERALEVLSGVDHIACEDTRVTAKLLTAKLIKKPLSPYHEHNGARERPKLLARIEAGERIALVSDAGTPLISDPGYKLVAEAQDAGLYVTSIPGACAAITALTLTGLPTDRFLFMGFPPNKSGARQSWFEAEAKTQASLVFYESTRRLPDCLADAAAVLREREVAVCRELTKKFEEVKRGTLADVAKWYADEGAPKGECVVVIGPPAHVADAGSGSDMDTEHLLEAALKHMSVKSAAAFVAEITGEKKKAIYARALELSGR</sequence>
<comment type="catalytic activity">
    <reaction evidence="6">
        <text>cytidine(1402) in 16S rRNA + S-adenosyl-L-methionine = 2'-O-methylcytidine(1402) in 16S rRNA + S-adenosyl-L-homocysteine + H(+)</text>
        <dbReference type="Rhea" id="RHEA:42924"/>
        <dbReference type="Rhea" id="RHEA-COMP:10285"/>
        <dbReference type="Rhea" id="RHEA-COMP:10286"/>
        <dbReference type="ChEBI" id="CHEBI:15378"/>
        <dbReference type="ChEBI" id="CHEBI:57856"/>
        <dbReference type="ChEBI" id="CHEBI:59789"/>
        <dbReference type="ChEBI" id="CHEBI:74495"/>
        <dbReference type="ChEBI" id="CHEBI:82748"/>
        <dbReference type="EC" id="2.1.1.198"/>
    </reaction>
</comment>
<keyword evidence="2 6" id="KW-0698">rRNA processing</keyword>
<keyword evidence="3 6" id="KW-0489">Methyltransferase</keyword>
<dbReference type="InterPro" id="IPR000878">
    <property type="entry name" value="4pyrrol_Mease"/>
</dbReference>
<dbReference type="InterPro" id="IPR053910">
    <property type="entry name" value="RsmI_HTH"/>
</dbReference>
<dbReference type="Gene3D" id="3.40.1010.10">
    <property type="entry name" value="Cobalt-precorrin-4 Transmethylase, Domain 1"/>
    <property type="match status" value="1"/>
</dbReference>
<proteinExistence type="inferred from homology"/>
<evidence type="ECO:0000313" key="10">
    <source>
        <dbReference type="Proteomes" id="UP001595776"/>
    </source>
</evidence>
<dbReference type="Pfam" id="PF23016">
    <property type="entry name" value="RsmI_C"/>
    <property type="match status" value="1"/>
</dbReference>
<dbReference type="GO" id="GO:0008168">
    <property type="term" value="F:methyltransferase activity"/>
    <property type="evidence" value="ECO:0007669"/>
    <property type="project" value="UniProtKB-KW"/>
</dbReference>
<evidence type="ECO:0000256" key="3">
    <source>
        <dbReference type="ARBA" id="ARBA00022603"/>
    </source>
</evidence>
<gene>
    <name evidence="6 9" type="primary">rsmI</name>
    <name evidence="9" type="ORF">ACFO5Q_02115</name>
</gene>
<dbReference type="SUPFAM" id="SSF53790">
    <property type="entry name" value="Tetrapyrrole methylase"/>
    <property type="match status" value="1"/>
</dbReference>
<evidence type="ECO:0000256" key="4">
    <source>
        <dbReference type="ARBA" id="ARBA00022679"/>
    </source>
</evidence>
<name>A0ABV8U7L6_9PROT</name>
<dbReference type="PIRSF" id="PIRSF005917">
    <property type="entry name" value="MTase_YraL"/>
    <property type="match status" value="1"/>
</dbReference>
<comment type="caution">
    <text evidence="9">The sequence shown here is derived from an EMBL/GenBank/DDBJ whole genome shotgun (WGS) entry which is preliminary data.</text>
</comment>
<dbReference type="PANTHER" id="PTHR46111">
    <property type="entry name" value="RIBOSOMAL RNA SMALL SUBUNIT METHYLTRANSFERASE I"/>
    <property type="match status" value="1"/>
</dbReference>
<dbReference type="EMBL" id="JBHSCR010000001">
    <property type="protein sequence ID" value="MFC4346639.1"/>
    <property type="molecule type" value="Genomic_DNA"/>
</dbReference>
<comment type="function">
    <text evidence="6">Catalyzes the 2'-O-methylation of the ribose of cytidine 1402 (C1402) in 16S rRNA.</text>
</comment>
<feature type="domain" description="Tetrapyrrole methylase" evidence="7">
    <location>
        <begin position="14"/>
        <end position="212"/>
    </location>
</feature>
<dbReference type="GO" id="GO:0032259">
    <property type="term" value="P:methylation"/>
    <property type="evidence" value="ECO:0007669"/>
    <property type="project" value="UniProtKB-KW"/>
</dbReference>
<keyword evidence="10" id="KW-1185">Reference proteome</keyword>
<comment type="subcellular location">
    <subcellularLocation>
        <location evidence="6">Cytoplasm</location>
    </subcellularLocation>
</comment>
<evidence type="ECO:0000256" key="5">
    <source>
        <dbReference type="ARBA" id="ARBA00022691"/>
    </source>
</evidence>
<evidence type="ECO:0000256" key="6">
    <source>
        <dbReference type="HAMAP-Rule" id="MF_01877"/>
    </source>
</evidence>
<dbReference type="InterPro" id="IPR014776">
    <property type="entry name" value="4pyrrole_Mease_sub2"/>
</dbReference>
<dbReference type="InterPro" id="IPR014777">
    <property type="entry name" value="4pyrrole_Mease_sub1"/>
</dbReference>
<protein>
    <recommendedName>
        <fullName evidence="6">Ribosomal RNA small subunit methyltransferase I</fullName>
        <ecNumber evidence="6">2.1.1.198</ecNumber>
    </recommendedName>
    <alternativeName>
        <fullName evidence="6">16S rRNA 2'-O-ribose C1402 methyltransferase</fullName>
    </alternativeName>
    <alternativeName>
        <fullName evidence="6">rRNA (cytidine-2'-O-)-methyltransferase RsmI</fullName>
    </alternativeName>
</protein>
<dbReference type="PROSITE" id="PS01296">
    <property type="entry name" value="RSMI"/>
    <property type="match status" value="1"/>
</dbReference>
<dbReference type="RefSeq" id="WP_068148144.1">
    <property type="nucleotide sequence ID" value="NZ_JBHSCR010000001.1"/>
</dbReference>
<feature type="domain" description="RsmI HTH" evidence="8">
    <location>
        <begin position="243"/>
        <end position="285"/>
    </location>
</feature>
<dbReference type="EC" id="2.1.1.198" evidence="6"/>
<dbReference type="Pfam" id="PF00590">
    <property type="entry name" value="TP_methylase"/>
    <property type="match status" value="1"/>
</dbReference>
<evidence type="ECO:0000259" key="8">
    <source>
        <dbReference type="Pfam" id="PF23016"/>
    </source>
</evidence>
<dbReference type="HAMAP" id="MF_01877">
    <property type="entry name" value="16SrRNA_methyltr_I"/>
    <property type="match status" value="1"/>
</dbReference>
<dbReference type="NCBIfam" id="TIGR00096">
    <property type="entry name" value="16S rRNA (cytidine(1402)-2'-O)-methyltransferase"/>
    <property type="match status" value="1"/>
</dbReference>
<evidence type="ECO:0000256" key="1">
    <source>
        <dbReference type="ARBA" id="ARBA00022490"/>
    </source>
</evidence>